<dbReference type="Pfam" id="PF19040">
    <property type="entry name" value="SGNH"/>
    <property type="match status" value="1"/>
</dbReference>
<keyword evidence="5" id="KW-1185">Reference proteome</keyword>
<dbReference type="InterPro" id="IPR002656">
    <property type="entry name" value="Acyl_transf_3_dom"/>
</dbReference>
<dbReference type="PANTHER" id="PTHR23028:SF53">
    <property type="entry name" value="ACYL_TRANSF_3 DOMAIN-CONTAINING PROTEIN"/>
    <property type="match status" value="1"/>
</dbReference>
<evidence type="ECO:0000259" key="2">
    <source>
        <dbReference type="Pfam" id="PF01757"/>
    </source>
</evidence>
<protein>
    <submittedName>
        <fullName evidence="4">Peptidoglycan/LPS O-acetylase OafA/YrhL</fullName>
    </submittedName>
</protein>
<evidence type="ECO:0000259" key="3">
    <source>
        <dbReference type="Pfam" id="PF19040"/>
    </source>
</evidence>
<dbReference type="EMBL" id="JACHLR010000002">
    <property type="protein sequence ID" value="MBB4857244.1"/>
    <property type="molecule type" value="Genomic_DNA"/>
</dbReference>
<sequence length="646" mass="69979">MQDPAADHPPAGGPARVHLAREQLAREHRPSLQHRPEIDGLRSFAILPILLLHCGVPGLRGGFVGVDVFFVISGYLITAIIHSEIAGGSFSLARFYRRRIVRILPALVLMIAVVLALGCAILLPIPLRDLGRSAAATAAFGSNIYFYATVDYFYSDLTPLVHTWSLAVEEQFYVLYPLLLMATRKLSRERLVVLLAALSVASLAVGGYFAMTDPAAGFYLLPARVWELLAGALVALGAYPRVSRRWAAVLSWFGLLAILACVVAIKPSWPFPVPFALPVAGSALMLIAYSPGTVVARVLSWTPLRWIGLISYSLYLWHRPIIALYLQGRSEVLTIQDALVLLPLCFAAAIASYLLVERPALRRWRSGTGLLPHAWAVLTLGVVAAAGLLIAAQAERIRPLPPEVARVAGYLRFDKTPAGRAQYATDRCFALPTHRPNDPACLLPEAGRDNVLLVGDSHAAQLSQALSRAIAPAHLMQATAAGCRPVLEGRGLASCRTLTLQALKHADLARISAVVLAGRWFASDAPLLADTVRALRARGARRVIVVGPVVEYDADVPDLLARSMLAHDFTRMEQVRLADRAPLDRTLRKVASEAGARYVSHFAIECPQGRCLLFTADGGPRHIDHSHLTPLAAQPVAEAIRRAIAD</sequence>
<comment type="caution">
    <text evidence="4">The sequence shown here is derived from an EMBL/GenBank/DDBJ whole genome shotgun (WGS) entry which is preliminary data.</text>
</comment>
<dbReference type="Pfam" id="PF01757">
    <property type="entry name" value="Acyl_transf_3"/>
    <property type="match status" value="1"/>
</dbReference>
<feature type="transmembrane region" description="Helical" evidence="1">
    <location>
        <begin position="217"/>
        <end position="239"/>
    </location>
</feature>
<evidence type="ECO:0000313" key="5">
    <source>
        <dbReference type="Proteomes" id="UP000555448"/>
    </source>
</evidence>
<accession>A0A7W7K7N9</accession>
<dbReference type="GO" id="GO:0016747">
    <property type="term" value="F:acyltransferase activity, transferring groups other than amino-acyl groups"/>
    <property type="evidence" value="ECO:0007669"/>
    <property type="project" value="InterPro"/>
</dbReference>
<reference evidence="4 5" key="1">
    <citation type="submission" date="2020-08" db="EMBL/GenBank/DDBJ databases">
        <title>Functional genomics of gut bacteria from endangered species of beetles.</title>
        <authorList>
            <person name="Carlos-Shanley C."/>
        </authorList>
    </citation>
    <scope>NUCLEOTIDE SEQUENCE [LARGE SCALE GENOMIC DNA]</scope>
    <source>
        <strain evidence="4 5">S00245</strain>
    </source>
</reference>
<dbReference type="InterPro" id="IPR043968">
    <property type="entry name" value="SGNH"/>
</dbReference>
<feature type="transmembrane region" description="Helical" evidence="1">
    <location>
        <begin position="306"/>
        <end position="326"/>
    </location>
</feature>
<feature type="transmembrane region" description="Helical" evidence="1">
    <location>
        <begin position="104"/>
        <end position="125"/>
    </location>
</feature>
<dbReference type="AlphaFoldDB" id="A0A7W7K7N9"/>
<feature type="transmembrane region" description="Helical" evidence="1">
    <location>
        <begin position="275"/>
        <end position="299"/>
    </location>
</feature>
<feature type="transmembrane region" description="Helical" evidence="1">
    <location>
        <begin position="191"/>
        <end position="211"/>
    </location>
</feature>
<keyword evidence="1" id="KW-1133">Transmembrane helix</keyword>
<evidence type="ECO:0000313" key="4">
    <source>
        <dbReference type="EMBL" id="MBB4857244.1"/>
    </source>
</evidence>
<proteinExistence type="predicted"/>
<organism evidence="4 5">
    <name type="scientific">Novosphingobium chloroacetimidivorans</name>
    <dbReference type="NCBI Taxonomy" id="1428314"/>
    <lineage>
        <taxon>Bacteria</taxon>
        <taxon>Pseudomonadati</taxon>
        <taxon>Pseudomonadota</taxon>
        <taxon>Alphaproteobacteria</taxon>
        <taxon>Sphingomonadales</taxon>
        <taxon>Sphingomonadaceae</taxon>
        <taxon>Novosphingobium</taxon>
    </lineage>
</organism>
<dbReference type="GO" id="GO:0009103">
    <property type="term" value="P:lipopolysaccharide biosynthetic process"/>
    <property type="evidence" value="ECO:0007669"/>
    <property type="project" value="TreeGrafter"/>
</dbReference>
<feature type="transmembrane region" description="Helical" evidence="1">
    <location>
        <begin position="246"/>
        <end position="269"/>
    </location>
</feature>
<keyword evidence="1" id="KW-0812">Transmembrane</keyword>
<dbReference type="PANTHER" id="PTHR23028">
    <property type="entry name" value="ACETYLTRANSFERASE"/>
    <property type="match status" value="1"/>
</dbReference>
<evidence type="ECO:0000256" key="1">
    <source>
        <dbReference type="SAM" id="Phobius"/>
    </source>
</evidence>
<dbReference type="RefSeq" id="WP_184242544.1">
    <property type="nucleotide sequence ID" value="NZ_JACHLR010000002.1"/>
</dbReference>
<dbReference type="InterPro" id="IPR050879">
    <property type="entry name" value="Acyltransferase_3"/>
</dbReference>
<name>A0A7W7K7N9_9SPHN</name>
<feature type="domain" description="SGNH" evidence="3">
    <location>
        <begin position="432"/>
        <end position="641"/>
    </location>
</feature>
<feature type="transmembrane region" description="Helical" evidence="1">
    <location>
        <begin position="69"/>
        <end position="92"/>
    </location>
</feature>
<feature type="transmembrane region" description="Helical" evidence="1">
    <location>
        <begin position="338"/>
        <end position="356"/>
    </location>
</feature>
<gene>
    <name evidence="4" type="ORF">HNO88_000551</name>
</gene>
<feature type="transmembrane region" description="Helical" evidence="1">
    <location>
        <begin position="368"/>
        <end position="392"/>
    </location>
</feature>
<dbReference type="GO" id="GO:0016020">
    <property type="term" value="C:membrane"/>
    <property type="evidence" value="ECO:0007669"/>
    <property type="project" value="TreeGrafter"/>
</dbReference>
<keyword evidence="1" id="KW-0472">Membrane</keyword>
<dbReference type="Proteomes" id="UP000555448">
    <property type="component" value="Unassembled WGS sequence"/>
</dbReference>
<feature type="domain" description="Acyltransferase 3" evidence="2">
    <location>
        <begin position="36"/>
        <end position="355"/>
    </location>
</feature>